<evidence type="ECO:0000256" key="1">
    <source>
        <dbReference type="ARBA" id="ARBA00003217"/>
    </source>
</evidence>
<comment type="catalytic activity">
    <reaction evidence="12">
        <text>Preferential cleavage: (Ac)2-L-Lys-D-Ala-|-D-Ala. Also transpeptidation of peptidyl-alanyl moieties that are N-acyl substituents of D-alanine.</text>
        <dbReference type="EC" id="3.4.16.4"/>
    </reaction>
</comment>
<comment type="similarity">
    <text evidence="3 15">Belongs to the peptidase S11 family.</text>
</comment>
<keyword evidence="19" id="KW-1185">Reference proteome</keyword>
<keyword evidence="10" id="KW-0573">Peptidoglycan synthesis</keyword>
<feature type="binding site" evidence="14">
    <location>
        <position position="228"/>
    </location>
    <ligand>
        <name>substrate</name>
    </ligand>
</feature>
<name>A0A1I4SU56_ECTMO</name>
<dbReference type="Pfam" id="PF07943">
    <property type="entry name" value="PBP5_C"/>
    <property type="match status" value="1"/>
</dbReference>
<dbReference type="InterPro" id="IPR037167">
    <property type="entry name" value="Peptidase_S11_C_sf"/>
</dbReference>
<keyword evidence="7 16" id="KW-0732">Signal</keyword>
<evidence type="ECO:0000256" key="13">
    <source>
        <dbReference type="PIRSR" id="PIRSR618044-1"/>
    </source>
</evidence>
<evidence type="ECO:0000256" key="7">
    <source>
        <dbReference type="ARBA" id="ARBA00022729"/>
    </source>
</evidence>
<dbReference type="EC" id="3.4.16.4" evidence="4"/>
<evidence type="ECO:0000256" key="15">
    <source>
        <dbReference type="RuleBase" id="RU004016"/>
    </source>
</evidence>
<dbReference type="SUPFAM" id="SSF69189">
    <property type="entry name" value="Penicillin-binding protein associated domain"/>
    <property type="match status" value="1"/>
</dbReference>
<evidence type="ECO:0000256" key="12">
    <source>
        <dbReference type="ARBA" id="ARBA00034000"/>
    </source>
</evidence>
<sequence>MKRLIPFLLLLSLLWPAFAGAVALQVPPPSDLTARNYIVMEAASGSVLASRDPDQRVPPASLTKLMTAYLVFKELEKGSLTLDTPIEVSENAWRTGMTGASRMFIEVGDRVRVEDLLKGVIVQSGNDACVALAERVAGTEGAFVDLMNAQARALGMENTHFANSHGLPSEGQQYTSARDMARLMRALIREFPEYYRRFYSLRSFTYNGISQNNRNLLLWRDDSVDGGKTGWTEEAGYNLVSSAKRDGMRLIVVVMGIDAPDHRQGGRLRASESQALYNWAFRQFESHRIYEAGQALTRARVWKGEAKEVPLGLTEPLYVTIPKGRYEDLQAQTELTGRLMAPVQEGRRYGRLRVTLDGTSVADRPLVALEPVEEGGWFRRMLDTAWLWVF</sequence>
<gene>
    <name evidence="18" type="ORF">SAMN05421721_12214</name>
</gene>
<dbReference type="PRINTS" id="PR00725">
    <property type="entry name" value="DADACBPTASE1"/>
</dbReference>
<feature type="signal peptide" evidence="16">
    <location>
        <begin position="1"/>
        <end position="19"/>
    </location>
</feature>
<reference evidence="18 19" key="1">
    <citation type="submission" date="2016-10" db="EMBL/GenBank/DDBJ databases">
        <authorList>
            <person name="de Groot N.N."/>
        </authorList>
    </citation>
    <scope>NUCLEOTIDE SEQUENCE [LARGE SCALE GENOMIC DNA]</scope>
    <source>
        <strain evidence="18 19">DSM 4180</strain>
    </source>
</reference>
<dbReference type="InterPro" id="IPR012907">
    <property type="entry name" value="Peptidase_S11_C"/>
</dbReference>
<dbReference type="InterPro" id="IPR015956">
    <property type="entry name" value="Peniciliin-bd_prot_C_sf"/>
</dbReference>
<keyword evidence="5" id="KW-0121">Carboxypeptidase</keyword>
<keyword evidence="9" id="KW-0133">Cell shape</keyword>
<dbReference type="SMART" id="SM00936">
    <property type="entry name" value="PBP5_C"/>
    <property type="match status" value="1"/>
</dbReference>
<evidence type="ECO:0000256" key="16">
    <source>
        <dbReference type="SAM" id="SignalP"/>
    </source>
</evidence>
<dbReference type="EMBL" id="FOUO01000022">
    <property type="protein sequence ID" value="SFM67880.1"/>
    <property type="molecule type" value="Genomic_DNA"/>
</dbReference>
<dbReference type="GO" id="GO:0008360">
    <property type="term" value="P:regulation of cell shape"/>
    <property type="evidence" value="ECO:0007669"/>
    <property type="project" value="UniProtKB-KW"/>
</dbReference>
<evidence type="ECO:0000256" key="4">
    <source>
        <dbReference type="ARBA" id="ARBA00012448"/>
    </source>
</evidence>
<dbReference type="GO" id="GO:0071555">
    <property type="term" value="P:cell wall organization"/>
    <property type="evidence" value="ECO:0007669"/>
    <property type="project" value="UniProtKB-KW"/>
</dbReference>
<evidence type="ECO:0000256" key="10">
    <source>
        <dbReference type="ARBA" id="ARBA00022984"/>
    </source>
</evidence>
<dbReference type="Pfam" id="PF00768">
    <property type="entry name" value="Peptidase_S11"/>
    <property type="match status" value="1"/>
</dbReference>
<evidence type="ECO:0000313" key="18">
    <source>
        <dbReference type="EMBL" id="SFM67880.1"/>
    </source>
</evidence>
<dbReference type="GO" id="GO:0009252">
    <property type="term" value="P:peptidoglycan biosynthetic process"/>
    <property type="evidence" value="ECO:0007669"/>
    <property type="project" value="UniProtKB-UniPathway"/>
</dbReference>
<feature type="active site" description="Acyl-ester intermediate" evidence="13">
    <location>
        <position position="64"/>
    </location>
</feature>
<evidence type="ECO:0000256" key="5">
    <source>
        <dbReference type="ARBA" id="ARBA00022645"/>
    </source>
</evidence>
<feature type="chain" id="PRO_5011659065" description="serine-type D-Ala-D-Ala carboxypeptidase" evidence="16">
    <location>
        <begin position="20"/>
        <end position="390"/>
    </location>
</feature>
<proteinExistence type="inferred from homology"/>
<dbReference type="GO" id="GO:0009002">
    <property type="term" value="F:serine-type D-Ala-D-Ala carboxypeptidase activity"/>
    <property type="evidence" value="ECO:0007669"/>
    <property type="project" value="UniProtKB-EC"/>
</dbReference>
<evidence type="ECO:0000256" key="8">
    <source>
        <dbReference type="ARBA" id="ARBA00022801"/>
    </source>
</evidence>
<keyword evidence="6" id="KW-0645">Protease</keyword>
<dbReference type="GO" id="GO:0006508">
    <property type="term" value="P:proteolysis"/>
    <property type="evidence" value="ECO:0007669"/>
    <property type="project" value="UniProtKB-KW"/>
</dbReference>
<evidence type="ECO:0000256" key="11">
    <source>
        <dbReference type="ARBA" id="ARBA00023316"/>
    </source>
</evidence>
<evidence type="ECO:0000256" key="6">
    <source>
        <dbReference type="ARBA" id="ARBA00022670"/>
    </source>
</evidence>
<dbReference type="Proteomes" id="UP000199556">
    <property type="component" value="Unassembled WGS sequence"/>
</dbReference>
<dbReference type="InterPro" id="IPR001967">
    <property type="entry name" value="Peptidase_S11_N"/>
</dbReference>
<dbReference type="PANTHER" id="PTHR21581">
    <property type="entry name" value="D-ALANYL-D-ALANINE CARBOXYPEPTIDASE"/>
    <property type="match status" value="1"/>
</dbReference>
<dbReference type="InterPro" id="IPR012338">
    <property type="entry name" value="Beta-lactam/transpept-like"/>
</dbReference>
<keyword evidence="8" id="KW-0378">Hydrolase</keyword>
<dbReference type="SUPFAM" id="SSF56601">
    <property type="entry name" value="beta-lactamase/transpeptidase-like"/>
    <property type="match status" value="1"/>
</dbReference>
<dbReference type="InterPro" id="IPR018044">
    <property type="entry name" value="Peptidase_S11"/>
</dbReference>
<evidence type="ECO:0000313" key="19">
    <source>
        <dbReference type="Proteomes" id="UP000199556"/>
    </source>
</evidence>
<evidence type="ECO:0000259" key="17">
    <source>
        <dbReference type="SMART" id="SM00936"/>
    </source>
</evidence>
<dbReference type="UniPathway" id="UPA00219"/>
<feature type="domain" description="Peptidase S11 D-Ala-D-Ala carboxypeptidase A C-terminal" evidence="17">
    <location>
        <begin position="284"/>
        <end position="374"/>
    </location>
</feature>
<comment type="function">
    <text evidence="1">Removes C-terminal D-alanyl residues from sugar-peptide cell wall precursors.</text>
</comment>
<dbReference type="STRING" id="195064.SAMN05421721_12214"/>
<keyword evidence="11" id="KW-0961">Cell wall biogenesis/degradation</keyword>
<comment type="pathway">
    <text evidence="2">Cell wall biogenesis; peptidoglycan biosynthesis.</text>
</comment>
<evidence type="ECO:0000256" key="14">
    <source>
        <dbReference type="PIRSR" id="PIRSR618044-2"/>
    </source>
</evidence>
<dbReference type="Gene3D" id="3.40.710.10">
    <property type="entry name" value="DD-peptidase/beta-lactamase superfamily"/>
    <property type="match status" value="1"/>
</dbReference>
<dbReference type="PANTHER" id="PTHR21581:SF6">
    <property type="entry name" value="TRAFFICKING PROTEIN PARTICLE COMPLEX SUBUNIT 12"/>
    <property type="match status" value="1"/>
</dbReference>
<dbReference type="AlphaFoldDB" id="A0A1I4SU56"/>
<organism evidence="18 19">
    <name type="scientific">Ectothiorhodospira mobilis</name>
    <dbReference type="NCBI Taxonomy" id="195064"/>
    <lineage>
        <taxon>Bacteria</taxon>
        <taxon>Pseudomonadati</taxon>
        <taxon>Pseudomonadota</taxon>
        <taxon>Gammaproteobacteria</taxon>
        <taxon>Chromatiales</taxon>
        <taxon>Ectothiorhodospiraceae</taxon>
        <taxon>Ectothiorhodospira</taxon>
    </lineage>
</organism>
<dbReference type="Gene3D" id="2.60.410.10">
    <property type="entry name" value="D-Ala-D-Ala carboxypeptidase, C-terminal domain"/>
    <property type="match status" value="1"/>
</dbReference>
<feature type="active site" description="Acyl-ester intermediate" evidence="13">
    <location>
        <position position="61"/>
    </location>
</feature>
<evidence type="ECO:0000256" key="3">
    <source>
        <dbReference type="ARBA" id="ARBA00007164"/>
    </source>
</evidence>
<protein>
    <recommendedName>
        <fullName evidence="4">serine-type D-Ala-D-Ala carboxypeptidase</fullName>
        <ecNumber evidence="4">3.4.16.4</ecNumber>
    </recommendedName>
</protein>
<feature type="active site" evidence="13">
    <location>
        <position position="124"/>
    </location>
</feature>
<evidence type="ECO:0000256" key="9">
    <source>
        <dbReference type="ARBA" id="ARBA00022960"/>
    </source>
</evidence>
<accession>A0A1I4SU56</accession>
<evidence type="ECO:0000256" key="2">
    <source>
        <dbReference type="ARBA" id="ARBA00004752"/>
    </source>
</evidence>